<dbReference type="PANTHER" id="PTHR30258">
    <property type="entry name" value="TYPE II SECRETION SYSTEM PROTEIN GSPE-RELATED"/>
    <property type="match status" value="1"/>
</dbReference>
<protein>
    <submittedName>
        <fullName evidence="5">Type II secretion system protein GspE</fullName>
    </submittedName>
</protein>
<dbReference type="PROSITE" id="PS00662">
    <property type="entry name" value="T2SP_E"/>
    <property type="match status" value="1"/>
</dbReference>
<evidence type="ECO:0000256" key="3">
    <source>
        <dbReference type="ARBA" id="ARBA00022840"/>
    </source>
</evidence>
<keyword evidence="3" id="KW-0067">ATP-binding</keyword>
<dbReference type="InterPro" id="IPR007831">
    <property type="entry name" value="T2SS_GspE_N"/>
</dbReference>
<organism evidence="5 6">
    <name type="scientific">Candidatus Saganbacteria bacterium CG08_land_8_20_14_0_20_45_16</name>
    <dbReference type="NCBI Taxonomy" id="2014293"/>
    <lineage>
        <taxon>Bacteria</taxon>
        <taxon>Bacillati</taxon>
        <taxon>Saganbacteria</taxon>
    </lineage>
</organism>
<dbReference type="Pfam" id="PF05157">
    <property type="entry name" value="MshEN"/>
    <property type="match status" value="1"/>
</dbReference>
<comment type="caution">
    <text evidence="5">The sequence shown here is derived from an EMBL/GenBank/DDBJ whole genome shotgun (WGS) entry which is preliminary data.</text>
</comment>
<dbReference type="FunFam" id="3.40.50.300:FF:000398">
    <property type="entry name" value="Type IV pilus assembly ATPase PilB"/>
    <property type="match status" value="1"/>
</dbReference>
<dbReference type="SUPFAM" id="SSF160246">
    <property type="entry name" value="EspE N-terminal domain-like"/>
    <property type="match status" value="1"/>
</dbReference>
<dbReference type="CDD" id="cd01129">
    <property type="entry name" value="PulE-GspE-like"/>
    <property type="match status" value="1"/>
</dbReference>
<dbReference type="Gene3D" id="3.30.450.90">
    <property type="match status" value="1"/>
</dbReference>
<comment type="similarity">
    <text evidence="1">Belongs to the GSP E family.</text>
</comment>
<evidence type="ECO:0000256" key="2">
    <source>
        <dbReference type="ARBA" id="ARBA00022741"/>
    </source>
</evidence>
<evidence type="ECO:0000313" key="6">
    <source>
        <dbReference type="Proteomes" id="UP000231343"/>
    </source>
</evidence>
<dbReference type="GO" id="GO:0005524">
    <property type="term" value="F:ATP binding"/>
    <property type="evidence" value="ECO:0007669"/>
    <property type="project" value="UniProtKB-KW"/>
</dbReference>
<dbReference type="GO" id="GO:0016887">
    <property type="term" value="F:ATP hydrolysis activity"/>
    <property type="evidence" value="ECO:0007669"/>
    <property type="project" value="TreeGrafter"/>
</dbReference>
<dbReference type="Pfam" id="PF00437">
    <property type="entry name" value="T2SSE"/>
    <property type="match status" value="1"/>
</dbReference>
<dbReference type="Gene3D" id="3.40.50.300">
    <property type="entry name" value="P-loop containing nucleotide triphosphate hydrolases"/>
    <property type="match status" value="1"/>
</dbReference>
<dbReference type="GO" id="GO:0005886">
    <property type="term" value="C:plasma membrane"/>
    <property type="evidence" value="ECO:0007669"/>
    <property type="project" value="TreeGrafter"/>
</dbReference>
<name>A0A2H0XVA7_UNCSA</name>
<accession>A0A2H0XVA7</accession>
<dbReference type="InterPro" id="IPR003593">
    <property type="entry name" value="AAA+_ATPase"/>
</dbReference>
<dbReference type="InterPro" id="IPR001482">
    <property type="entry name" value="T2SS/T4SS_dom"/>
</dbReference>
<dbReference type="EMBL" id="PEYM01000112">
    <property type="protein sequence ID" value="PIS28890.1"/>
    <property type="molecule type" value="Genomic_DNA"/>
</dbReference>
<dbReference type="FunFam" id="3.30.300.160:FF:000002">
    <property type="entry name" value="Type II secretion system protein E"/>
    <property type="match status" value="1"/>
</dbReference>
<evidence type="ECO:0000259" key="4">
    <source>
        <dbReference type="PROSITE" id="PS00662"/>
    </source>
</evidence>
<gene>
    <name evidence="5" type="ORF">COT42_06735</name>
</gene>
<evidence type="ECO:0000313" key="5">
    <source>
        <dbReference type="EMBL" id="PIS28890.1"/>
    </source>
</evidence>
<reference evidence="5 6" key="1">
    <citation type="submission" date="2017-09" db="EMBL/GenBank/DDBJ databases">
        <title>Depth-based differentiation of microbial function through sediment-hosted aquifers and enrichment of novel symbionts in the deep terrestrial subsurface.</title>
        <authorList>
            <person name="Probst A.J."/>
            <person name="Ladd B."/>
            <person name="Jarett J.K."/>
            <person name="Geller-Mcgrath D.E."/>
            <person name="Sieber C.M."/>
            <person name="Emerson J.B."/>
            <person name="Anantharaman K."/>
            <person name="Thomas B.C."/>
            <person name="Malmstrom R."/>
            <person name="Stieglmeier M."/>
            <person name="Klingl A."/>
            <person name="Woyke T."/>
            <person name="Ryan C.M."/>
            <person name="Banfield J.F."/>
        </authorList>
    </citation>
    <scope>NUCLEOTIDE SEQUENCE [LARGE SCALE GENOMIC DNA]</scope>
    <source>
        <strain evidence="5">CG08_land_8_20_14_0_20_45_16</strain>
    </source>
</reference>
<dbReference type="FunFam" id="3.30.450.90:FF:000001">
    <property type="entry name" value="Type II secretion system ATPase GspE"/>
    <property type="match status" value="1"/>
</dbReference>
<dbReference type="Proteomes" id="UP000231343">
    <property type="component" value="Unassembled WGS sequence"/>
</dbReference>
<sequence>MVEKGRSLRDSLLKSGLLSQEKLQQVVDDARKNGQTLVRSILKNSLIDGAALICFLEKEMDIPAVDLSSYLIDQKVIGLVPYAVAKKYTLVPLFKVGDVLTVAMVDPFDVKALDEVRDKSKCDIEPMVATIKDVEQAINQYYGVAGSVEDLVKTIEPSGATEKGGGELSEEEEAPVKKLVNLLIVRAVSEKASDIHIEPTINNVRVRYRVDGLMHDVSSAPIYLHPSIVTRIKVMAKMNIAECRVPQDGRFELKAEGKDVDVRVSSYPTIRGEALVMRLLDKGTVILGLEEIGFSKDNAKRFEDIITRPYGIILVTGPTGSGKTTTLYATLNHIVSAEKNIMTIEDPVEYELNGIRQGQVNVKAGLEFATALRSMLRQDPDIILVGEIRDTETARVAIQAALTGHLVFSTLHTNDAAGTLTRLLDMGIEPFLSASSVAAAIAQRLVRKVCPRCKDAFVPSKEIIDRLGWEQKEYKFYKGKGCKNCRDTGYSGRIAIFEMLTVNDEIRDLVLRRVSAADIKKAAIKAGMKTLRDDGLEKVLTGETTLEEVMRVTELD</sequence>
<feature type="domain" description="Bacterial type II secretion system protein E" evidence="4">
    <location>
        <begin position="376"/>
        <end position="390"/>
    </location>
</feature>
<dbReference type="AlphaFoldDB" id="A0A2H0XVA7"/>
<dbReference type="SUPFAM" id="SSF52540">
    <property type="entry name" value="P-loop containing nucleoside triphosphate hydrolases"/>
    <property type="match status" value="1"/>
</dbReference>
<evidence type="ECO:0000256" key="1">
    <source>
        <dbReference type="ARBA" id="ARBA00006611"/>
    </source>
</evidence>
<dbReference type="SMART" id="SM00382">
    <property type="entry name" value="AAA"/>
    <property type="match status" value="1"/>
</dbReference>
<keyword evidence="2" id="KW-0547">Nucleotide-binding</keyword>
<dbReference type="PANTHER" id="PTHR30258:SF1">
    <property type="entry name" value="PROTEIN TRANSPORT PROTEIN HOFB HOMOLOG"/>
    <property type="match status" value="1"/>
</dbReference>
<dbReference type="InterPro" id="IPR037257">
    <property type="entry name" value="T2SS_E_N_sf"/>
</dbReference>
<dbReference type="InterPro" id="IPR027417">
    <property type="entry name" value="P-loop_NTPase"/>
</dbReference>
<dbReference type="Gene3D" id="3.30.300.160">
    <property type="entry name" value="Type II secretion system, protein E, N-terminal domain"/>
    <property type="match status" value="1"/>
</dbReference>
<proteinExistence type="inferred from homology"/>